<dbReference type="Gene3D" id="3.50.50.100">
    <property type="match status" value="1"/>
</dbReference>
<feature type="domain" description="Rhodanese" evidence="7">
    <location>
        <begin position="443"/>
        <end position="530"/>
    </location>
</feature>
<keyword evidence="9" id="KW-1185">Reference proteome</keyword>
<evidence type="ECO:0000256" key="4">
    <source>
        <dbReference type="ARBA" id="ARBA00022827"/>
    </source>
</evidence>
<name>A0A4R1BI11_9ACTN</name>
<dbReference type="PROSITE" id="PS50206">
    <property type="entry name" value="RHODANESE_3"/>
    <property type="match status" value="1"/>
</dbReference>
<evidence type="ECO:0000256" key="6">
    <source>
        <dbReference type="RuleBase" id="RU000507"/>
    </source>
</evidence>
<dbReference type="Pfam" id="PF00581">
    <property type="entry name" value="Rhodanese"/>
    <property type="match status" value="1"/>
</dbReference>
<evidence type="ECO:0000256" key="5">
    <source>
        <dbReference type="ARBA" id="ARBA00023002"/>
    </source>
</evidence>
<evidence type="ECO:0000256" key="1">
    <source>
        <dbReference type="ARBA" id="ARBA00001974"/>
    </source>
</evidence>
<evidence type="ECO:0000313" key="8">
    <source>
        <dbReference type="EMBL" id="TCJ16871.1"/>
    </source>
</evidence>
<evidence type="ECO:0000313" key="9">
    <source>
        <dbReference type="Proteomes" id="UP000295244"/>
    </source>
</evidence>
<dbReference type="Pfam" id="PF07992">
    <property type="entry name" value="Pyr_redox_2"/>
    <property type="match status" value="1"/>
</dbReference>
<keyword evidence="6" id="KW-0808">Transferase</keyword>
<sequence>MQKRGKKTIVFGGGGHAHLYSLRRTHELTAQRFEVVLVNPSRFLYYSGMAPGMLSRIYRPEEGRIDIKYLVEKGGGRFVKDYLTEIHPDSGEISLAGGRTIPYDVMSLCLGSGVPNQDFAASIDHLTPVKPVENMENLYWKLRGFEEWNGRPRVLIVGGGPGGCEMACNCRKVFEDHGIEGQITIVDANPELLKSAPGKARRIMREFMQRRGIEVLTGTRVVKVEDGVAHTQDGQRLRFDLLILAVGIKPPDIFRKSGLKVAYDDGLWINEHLQSVTDPRIFGGGDSVAFRGEPLTRLGVFAIRQGPVIFHNLQAFLRGEPLKKFRPQPVFLYILNLGNYEGLAIWGPLVWSGKRAWDLKHYIDTRFMRRFQYPEDRPGEVAEYFERLSEEDVCDVGVNIESPGALRAATGGTPCSATDDVSSLAREKAAGGVPLGYRKRTRRGGHIPSSTWLNWKRSLRRDNTMKPAAELREMFDRAGFDPNGELIVYCQSAACSGHQLFALKLLGHDNVKNYDGSWKEWGNSELPIQTRPDRLTTVADAARPYAAGVLGLAVLWMAARRLRRG</sequence>
<proteinExistence type="inferred from homology"/>
<dbReference type="OrthoDB" id="9784880at2"/>
<dbReference type="InterPro" id="IPR051169">
    <property type="entry name" value="NADH-Q_oxidoreductase"/>
</dbReference>
<dbReference type="Gene3D" id="3.40.250.10">
    <property type="entry name" value="Rhodanese-like domain"/>
    <property type="match status" value="1"/>
</dbReference>
<keyword evidence="3" id="KW-0285">Flavoprotein</keyword>
<dbReference type="AlphaFoldDB" id="A0A4R1BI11"/>
<dbReference type="InterPro" id="IPR001763">
    <property type="entry name" value="Rhodanese-like_dom"/>
</dbReference>
<dbReference type="GO" id="GO:0019646">
    <property type="term" value="P:aerobic electron transport chain"/>
    <property type="evidence" value="ECO:0007669"/>
    <property type="project" value="TreeGrafter"/>
</dbReference>
<comment type="cofactor">
    <cofactor evidence="1">
        <name>FAD</name>
        <dbReference type="ChEBI" id="CHEBI:57692"/>
    </cofactor>
</comment>
<reference evidence="8 9" key="1">
    <citation type="submission" date="2019-03" db="EMBL/GenBank/DDBJ databases">
        <title>Whole genome sequence of a novel Rubrobacter taiwanensis strain, isolated from Yellowstone National Park.</title>
        <authorList>
            <person name="Freed S."/>
            <person name="Ramaley R.F."/>
            <person name="Kyndt J.A."/>
        </authorList>
    </citation>
    <scope>NUCLEOTIDE SEQUENCE [LARGE SCALE GENOMIC DNA]</scope>
    <source>
        <strain evidence="8 9">Yellowstone</strain>
    </source>
</reference>
<comment type="similarity">
    <text evidence="2">Belongs to the NADH dehydrogenase family.</text>
</comment>
<organism evidence="8 9">
    <name type="scientific">Rubrobacter taiwanensis</name>
    <dbReference type="NCBI Taxonomy" id="185139"/>
    <lineage>
        <taxon>Bacteria</taxon>
        <taxon>Bacillati</taxon>
        <taxon>Actinomycetota</taxon>
        <taxon>Rubrobacteria</taxon>
        <taxon>Rubrobacterales</taxon>
        <taxon>Rubrobacteraceae</taxon>
        <taxon>Rubrobacter</taxon>
    </lineage>
</organism>
<dbReference type="InterPro" id="IPR001307">
    <property type="entry name" value="Thiosulphate_STrfase_CS"/>
</dbReference>
<keyword evidence="4" id="KW-0274">FAD</keyword>
<dbReference type="InterPro" id="IPR036188">
    <property type="entry name" value="FAD/NAD-bd_sf"/>
</dbReference>
<comment type="caution">
    <text evidence="8">The sequence shown here is derived from an EMBL/GenBank/DDBJ whole genome shotgun (WGS) entry which is preliminary data.</text>
</comment>
<evidence type="ECO:0000256" key="2">
    <source>
        <dbReference type="ARBA" id="ARBA00005272"/>
    </source>
</evidence>
<protein>
    <recommendedName>
        <fullName evidence="6">Sulfurtransferase</fullName>
    </recommendedName>
</protein>
<keyword evidence="5" id="KW-0560">Oxidoreductase</keyword>
<dbReference type="CDD" id="cd01449">
    <property type="entry name" value="TST_Repeat_2"/>
    <property type="match status" value="1"/>
</dbReference>
<dbReference type="GO" id="GO:0004792">
    <property type="term" value="F:thiosulfate-cyanide sulfurtransferase activity"/>
    <property type="evidence" value="ECO:0007669"/>
    <property type="project" value="InterPro"/>
</dbReference>
<dbReference type="RefSeq" id="WP_132691137.1">
    <property type="nucleotide sequence ID" value="NZ_SKBU01000015.1"/>
</dbReference>
<dbReference type="InterPro" id="IPR036873">
    <property type="entry name" value="Rhodanese-like_dom_sf"/>
</dbReference>
<dbReference type="SMART" id="SM00450">
    <property type="entry name" value="RHOD"/>
    <property type="match status" value="1"/>
</dbReference>
<dbReference type="EMBL" id="SKBU01000015">
    <property type="protein sequence ID" value="TCJ16871.1"/>
    <property type="molecule type" value="Genomic_DNA"/>
</dbReference>
<gene>
    <name evidence="8" type="ORF">E0L93_09155</name>
</gene>
<dbReference type="GO" id="GO:0003955">
    <property type="term" value="F:NAD(P)H dehydrogenase (quinone) activity"/>
    <property type="evidence" value="ECO:0007669"/>
    <property type="project" value="TreeGrafter"/>
</dbReference>
<dbReference type="SUPFAM" id="SSF51905">
    <property type="entry name" value="FAD/NAD(P)-binding domain"/>
    <property type="match status" value="2"/>
</dbReference>
<evidence type="ECO:0000259" key="7">
    <source>
        <dbReference type="PROSITE" id="PS50206"/>
    </source>
</evidence>
<dbReference type="SUPFAM" id="SSF52821">
    <property type="entry name" value="Rhodanese/Cell cycle control phosphatase"/>
    <property type="match status" value="1"/>
</dbReference>
<dbReference type="InterPro" id="IPR023753">
    <property type="entry name" value="FAD/NAD-binding_dom"/>
</dbReference>
<dbReference type="PROSITE" id="PS00683">
    <property type="entry name" value="RHODANESE_2"/>
    <property type="match status" value="1"/>
</dbReference>
<dbReference type="PANTHER" id="PTHR42913">
    <property type="entry name" value="APOPTOSIS-INDUCING FACTOR 1"/>
    <property type="match status" value="1"/>
</dbReference>
<evidence type="ECO:0000256" key="3">
    <source>
        <dbReference type="ARBA" id="ARBA00022630"/>
    </source>
</evidence>
<dbReference type="Proteomes" id="UP000295244">
    <property type="component" value="Unassembled WGS sequence"/>
</dbReference>
<dbReference type="PANTHER" id="PTHR42913:SF9">
    <property type="entry name" value="SLR1591 PROTEIN"/>
    <property type="match status" value="1"/>
</dbReference>
<accession>A0A4R1BI11</accession>